<dbReference type="Proteomes" id="UP001159428">
    <property type="component" value="Unassembled WGS sequence"/>
</dbReference>
<protein>
    <submittedName>
        <fullName evidence="2">Uncharacterized protein</fullName>
    </submittedName>
</protein>
<gene>
    <name evidence="2" type="ORF">PMEA_00032816</name>
</gene>
<dbReference type="AlphaFoldDB" id="A0AAU9XXX0"/>
<feature type="compositionally biased region" description="Pro residues" evidence="1">
    <location>
        <begin position="69"/>
        <end position="78"/>
    </location>
</feature>
<feature type="region of interest" description="Disordered" evidence="1">
    <location>
        <begin position="60"/>
        <end position="95"/>
    </location>
</feature>
<evidence type="ECO:0000313" key="3">
    <source>
        <dbReference type="Proteomes" id="UP001159428"/>
    </source>
</evidence>
<evidence type="ECO:0000256" key="1">
    <source>
        <dbReference type="SAM" id="MobiDB-lite"/>
    </source>
</evidence>
<keyword evidence="3" id="KW-1185">Reference proteome</keyword>
<proteinExistence type="predicted"/>
<name>A0AAU9XXX0_9CNID</name>
<sequence>MGTGVFDCLAELSRVTGSNLNPKKALFFAFPTWAINFDPVPLTNNLPTIGHKAFASLSNDPMEVFDPMPSTPPVPTTPQTPKLQSSSSEDHKVSEDVIQSLKIQRGGRRLVKGKKRGTTALLNFCLLLYLGRAEQQHTTTAPTTNRG</sequence>
<comment type="caution">
    <text evidence="2">The sequence shown here is derived from an EMBL/GenBank/DDBJ whole genome shotgun (WGS) entry which is preliminary data.</text>
</comment>
<accession>A0AAU9XXX0</accession>
<reference evidence="2 3" key="1">
    <citation type="submission" date="2022-05" db="EMBL/GenBank/DDBJ databases">
        <authorList>
            <consortium name="Genoscope - CEA"/>
            <person name="William W."/>
        </authorList>
    </citation>
    <scope>NUCLEOTIDE SEQUENCE [LARGE SCALE GENOMIC DNA]</scope>
</reference>
<dbReference type="EMBL" id="CALNXJ010000079">
    <property type="protein sequence ID" value="CAH3161336.1"/>
    <property type="molecule type" value="Genomic_DNA"/>
</dbReference>
<evidence type="ECO:0000313" key="2">
    <source>
        <dbReference type="EMBL" id="CAH3161336.1"/>
    </source>
</evidence>
<organism evidence="2 3">
    <name type="scientific">Pocillopora meandrina</name>
    <dbReference type="NCBI Taxonomy" id="46732"/>
    <lineage>
        <taxon>Eukaryota</taxon>
        <taxon>Metazoa</taxon>
        <taxon>Cnidaria</taxon>
        <taxon>Anthozoa</taxon>
        <taxon>Hexacorallia</taxon>
        <taxon>Scleractinia</taxon>
        <taxon>Astrocoeniina</taxon>
        <taxon>Pocilloporidae</taxon>
        <taxon>Pocillopora</taxon>
    </lineage>
</organism>